<accession>A0ABC8XKV3</accession>
<dbReference type="PANTHER" id="PTHR33065:SF186">
    <property type="entry name" value="OS08G0134900 PROTEIN"/>
    <property type="match status" value="1"/>
</dbReference>
<proteinExistence type="predicted"/>
<evidence type="ECO:0000313" key="2">
    <source>
        <dbReference type="EMBL" id="CAL4928202.1"/>
    </source>
</evidence>
<feature type="domain" description="DUF6598" evidence="1">
    <location>
        <begin position="180"/>
        <end position="411"/>
    </location>
</feature>
<dbReference type="InterPro" id="IPR046533">
    <property type="entry name" value="DUF6598"/>
</dbReference>
<organism evidence="2 3">
    <name type="scientific">Urochloa decumbens</name>
    <dbReference type="NCBI Taxonomy" id="240449"/>
    <lineage>
        <taxon>Eukaryota</taxon>
        <taxon>Viridiplantae</taxon>
        <taxon>Streptophyta</taxon>
        <taxon>Embryophyta</taxon>
        <taxon>Tracheophyta</taxon>
        <taxon>Spermatophyta</taxon>
        <taxon>Magnoliopsida</taxon>
        <taxon>Liliopsida</taxon>
        <taxon>Poales</taxon>
        <taxon>Poaceae</taxon>
        <taxon>PACMAD clade</taxon>
        <taxon>Panicoideae</taxon>
        <taxon>Panicodae</taxon>
        <taxon>Paniceae</taxon>
        <taxon>Melinidinae</taxon>
        <taxon>Urochloa</taxon>
    </lineage>
</organism>
<dbReference type="EMBL" id="OZ075124">
    <property type="protein sequence ID" value="CAL4928202.1"/>
    <property type="molecule type" value="Genomic_DNA"/>
</dbReference>
<sequence length="435" mass="49064">MADGGSSAVRKKQLPNKLPEAEEVSLEYIEATDFVIDKFQNTSVCGHKERQDLCGESSDSCDFNLIGIEHADTAPLRIPVEDDAWSWGADSVEMQMPRVDDRNMDIMRTDLTWEQKVVKVLNMIRCKGLTEYNHKLQIPVPTRFCLFNIALFDLDEESQIEPRPLLREIPASDYWKLENSVNLISIKVAVSDVGYPVNIFGTVLARDQVDYRCVYLFKRGRDNPQLIKSPVDTLTLTGPGRALAVTDTMYFEFHLKIKDDEAVDKDFCKGLLEHNTARHTIQPMNLKLESWLSTVELAFTLVPFAVEASLTVSILKGPSTFIGNIVAWTSGNDKNEIILYDSQVAGTQRKLGTDGSIVLTRYIVAVPLDEDLVLNVSLCGSDEAECMKFIIGNDVETCTNTIGPYELQVKVVWRGIIKQRRPNMWEYFGGVRVLR</sequence>
<keyword evidence="3" id="KW-1185">Reference proteome</keyword>
<dbReference type="AlphaFoldDB" id="A0ABC8XKV3"/>
<dbReference type="PANTHER" id="PTHR33065">
    <property type="entry name" value="OS07G0486400 PROTEIN"/>
    <property type="match status" value="1"/>
</dbReference>
<dbReference type="Proteomes" id="UP001497457">
    <property type="component" value="Chromosome 14rd"/>
</dbReference>
<name>A0ABC8XKV3_9POAL</name>
<reference evidence="2" key="1">
    <citation type="submission" date="2024-10" db="EMBL/GenBank/DDBJ databases">
        <authorList>
            <person name="Ryan C."/>
        </authorList>
    </citation>
    <scope>NUCLEOTIDE SEQUENCE [LARGE SCALE GENOMIC DNA]</scope>
</reference>
<evidence type="ECO:0000313" key="3">
    <source>
        <dbReference type="Proteomes" id="UP001497457"/>
    </source>
</evidence>
<evidence type="ECO:0000259" key="1">
    <source>
        <dbReference type="Pfam" id="PF20241"/>
    </source>
</evidence>
<protein>
    <recommendedName>
        <fullName evidence="1">DUF6598 domain-containing protein</fullName>
    </recommendedName>
</protein>
<gene>
    <name evidence="2" type="ORF">URODEC1_LOCUS25044</name>
</gene>
<dbReference type="Pfam" id="PF20241">
    <property type="entry name" value="DUF6598"/>
    <property type="match status" value="1"/>
</dbReference>